<protein>
    <recommendedName>
        <fullName evidence="3">BRCT domain-containing protein</fullName>
    </recommendedName>
</protein>
<feature type="domain" description="BRCT" evidence="3">
    <location>
        <begin position="358"/>
        <end position="450"/>
    </location>
</feature>
<sequence>MATKVFKGANVFMSRNLVPPELFDALHDALKLNGAQVLLCCDPSRNGPNDYHVIASHDHEKFEDLRAKGCPQCVLSCAKEHRVLPNQGFTCCLAMDGVNILASGFEKDEKAEIAKMVTAMGGVLVTKASSDVSFVIVKNVLAQKYKWALNNLKKPIVTTSWLLQCWKEHRVVPQDCYRVLPFSGLTICVSGIPADERKEMEKLVVQNGGKYSAQLTKRSPEGDKYKVAKRWGHIYIVTRKWFHQSVARRACLSEESYPVQGSTMSSLSTLKTAEQHSQGKGIRNSQHTSSSMATASDSETNFSAQDMGPDLENTLPNIYPAFFEALSLPKEDNDRPADTQKSDPNFARCVADDSQSEDDDLYLSECRILLVGFEAFELRKLVDMVRRGGGSRYMSFSEKLTHVIVGKPSELEIKEVRSIAAFGVIYVVKTAWLEECTFKKKEVPVLKNHIAYDLLLPKGFKEEAKPKVQSGVSNGKHMKSSTVFKGKLFRFSSSFPEEQDGCLLDVSSHILYSPLTCQIPLPGFEGYRLCVSRYDMRERQLLRNLCYVLGVKFVEKLTKKVTHLLCKFADGDKYEAACRWGIHVVTADWIYECATKIQDRKSQETSGCHENFLSSNSTMLGQRHADGQSDPGPSKHWMNRLEKRDDNSSADAAARGFYDGFSETQTDSQVVGYEEDLSGRQMIIDRVRTRSSMA</sequence>
<keyword evidence="1" id="KW-0677">Repeat</keyword>
<feature type="compositionally biased region" description="Polar residues" evidence="2">
    <location>
        <begin position="263"/>
        <end position="304"/>
    </location>
</feature>
<accession>A0AAW2P3W0</accession>
<evidence type="ECO:0000313" key="4">
    <source>
        <dbReference type="EMBL" id="KAL0349386.1"/>
    </source>
</evidence>
<evidence type="ECO:0000256" key="1">
    <source>
        <dbReference type="ARBA" id="ARBA00022737"/>
    </source>
</evidence>
<evidence type="ECO:0000256" key="2">
    <source>
        <dbReference type="SAM" id="MobiDB-lite"/>
    </source>
</evidence>
<dbReference type="Pfam" id="PF12738">
    <property type="entry name" value="PTCB-BRCT"/>
    <property type="match status" value="2"/>
</dbReference>
<dbReference type="AlphaFoldDB" id="A0AAW2P3W0"/>
<comment type="caution">
    <text evidence="4">The sequence shown here is derived from an EMBL/GenBank/DDBJ whole genome shotgun (WGS) entry which is preliminary data.</text>
</comment>
<dbReference type="InterPro" id="IPR001357">
    <property type="entry name" value="BRCT_dom"/>
</dbReference>
<dbReference type="GO" id="GO:0006270">
    <property type="term" value="P:DNA replication initiation"/>
    <property type="evidence" value="ECO:0007669"/>
    <property type="project" value="TreeGrafter"/>
</dbReference>
<feature type="domain" description="BRCT" evidence="3">
    <location>
        <begin position="95"/>
        <end position="179"/>
    </location>
</feature>
<dbReference type="SUPFAM" id="SSF52113">
    <property type="entry name" value="BRCT domain"/>
    <property type="match status" value="4"/>
</dbReference>
<dbReference type="CDD" id="cd17731">
    <property type="entry name" value="BRCT_TopBP1_rpt2_like"/>
    <property type="match status" value="1"/>
</dbReference>
<gene>
    <name evidence="4" type="ORF">Sangu_1166400</name>
</gene>
<name>A0AAW2P3W0_9LAMI</name>
<dbReference type="Pfam" id="PF00533">
    <property type="entry name" value="BRCT"/>
    <property type="match status" value="2"/>
</dbReference>
<feature type="region of interest" description="Disordered" evidence="2">
    <location>
        <begin position="620"/>
        <end position="645"/>
    </location>
</feature>
<proteinExistence type="predicted"/>
<evidence type="ECO:0000259" key="3">
    <source>
        <dbReference type="PROSITE" id="PS50172"/>
    </source>
</evidence>
<feature type="domain" description="BRCT" evidence="3">
    <location>
        <begin position="524"/>
        <end position="593"/>
    </location>
</feature>
<dbReference type="PROSITE" id="PS50172">
    <property type="entry name" value="BRCT"/>
    <property type="match status" value="4"/>
</dbReference>
<dbReference type="CDD" id="cd00027">
    <property type="entry name" value="BRCT"/>
    <property type="match status" value="2"/>
</dbReference>
<dbReference type="PANTHER" id="PTHR13561:SF20">
    <property type="entry name" value="DNA TOPOISOMERASE 2-BINDING PROTEIN 1"/>
    <property type="match status" value="1"/>
</dbReference>
<feature type="compositionally biased region" description="Basic and acidic residues" evidence="2">
    <location>
        <begin position="330"/>
        <end position="341"/>
    </location>
</feature>
<reference evidence="4" key="1">
    <citation type="submission" date="2020-06" db="EMBL/GenBank/DDBJ databases">
        <authorList>
            <person name="Li T."/>
            <person name="Hu X."/>
            <person name="Zhang T."/>
            <person name="Song X."/>
            <person name="Zhang H."/>
            <person name="Dai N."/>
            <person name="Sheng W."/>
            <person name="Hou X."/>
            <person name="Wei L."/>
        </authorList>
    </citation>
    <scope>NUCLEOTIDE SEQUENCE</scope>
    <source>
        <strain evidence="4">G01</strain>
        <tissue evidence="4">Leaf</tissue>
    </source>
</reference>
<dbReference type="PANTHER" id="PTHR13561">
    <property type="entry name" value="DNA REPLICATION REGULATOR DPB11-RELATED"/>
    <property type="match status" value="1"/>
</dbReference>
<dbReference type="InterPro" id="IPR059215">
    <property type="entry name" value="BRCT2_TopBP1-like"/>
</dbReference>
<dbReference type="InterPro" id="IPR036420">
    <property type="entry name" value="BRCT_dom_sf"/>
</dbReference>
<feature type="region of interest" description="Disordered" evidence="2">
    <location>
        <begin position="263"/>
        <end position="310"/>
    </location>
</feature>
<dbReference type="Gene3D" id="3.40.50.10190">
    <property type="entry name" value="BRCT domain"/>
    <property type="match status" value="4"/>
</dbReference>
<reference evidence="4" key="2">
    <citation type="journal article" date="2024" name="Plant">
        <title>Genomic evolution and insights into agronomic trait innovations of Sesamum species.</title>
        <authorList>
            <person name="Miao H."/>
            <person name="Wang L."/>
            <person name="Qu L."/>
            <person name="Liu H."/>
            <person name="Sun Y."/>
            <person name="Le M."/>
            <person name="Wang Q."/>
            <person name="Wei S."/>
            <person name="Zheng Y."/>
            <person name="Lin W."/>
            <person name="Duan Y."/>
            <person name="Cao H."/>
            <person name="Xiong S."/>
            <person name="Wang X."/>
            <person name="Wei L."/>
            <person name="Li C."/>
            <person name="Ma Q."/>
            <person name="Ju M."/>
            <person name="Zhao R."/>
            <person name="Li G."/>
            <person name="Mu C."/>
            <person name="Tian Q."/>
            <person name="Mei H."/>
            <person name="Zhang T."/>
            <person name="Gao T."/>
            <person name="Zhang H."/>
        </authorList>
    </citation>
    <scope>NUCLEOTIDE SEQUENCE</scope>
    <source>
        <strain evidence="4">G01</strain>
    </source>
</reference>
<dbReference type="GO" id="GO:0033314">
    <property type="term" value="P:mitotic DNA replication checkpoint signaling"/>
    <property type="evidence" value="ECO:0007669"/>
    <property type="project" value="TreeGrafter"/>
</dbReference>
<dbReference type="FunFam" id="3.40.50.10190:FF:000052">
    <property type="entry name" value="Transcription coactivator"/>
    <property type="match status" value="1"/>
</dbReference>
<dbReference type="SMART" id="SM00292">
    <property type="entry name" value="BRCT"/>
    <property type="match status" value="4"/>
</dbReference>
<feature type="region of interest" description="Disordered" evidence="2">
    <location>
        <begin position="330"/>
        <end position="350"/>
    </location>
</feature>
<organism evidence="4">
    <name type="scientific">Sesamum angustifolium</name>
    <dbReference type="NCBI Taxonomy" id="2727405"/>
    <lineage>
        <taxon>Eukaryota</taxon>
        <taxon>Viridiplantae</taxon>
        <taxon>Streptophyta</taxon>
        <taxon>Embryophyta</taxon>
        <taxon>Tracheophyta</taxon>
        <taxon>Spermatophyta</taxon>
        <taxon>Magnoliopsida</taxon>
        <taxon>eudicotyledons</taxon>
        <taxon>Gunneridae</taxon>
        <taxon>Pentapetalae</taxon>
        <taxon>asterids</taxon>
        <taxon>lamiids</taxon>
        <taxon>Lamiales</taxon>
        <taxon>Pedaliaceae</taxon>
        <taxon>Sesamum</taxon>
    </lineage>
</organism>
<feature type="domain" description="BRCT" evidence="3">
    <location>
        <begin position="177"/>
        <end position="259"/>
    </location>
</feature>
<dbReference type="GO" id="GO:0007095">
    <property type="term" value="P:mitotic G2 DNA damage checkpoint signaling"/>
    <property type="evidence" value="ECO:0007669"/>
    <property type="project" value="TreeGrafter"/>
</dbReference>
<dbReference type="EMBL" id="JACGWK010000006">
    <property type="protein sequence ID" value="KAL0349386.1"/>
    <property type="molecule type" value="Genomic_DNA"/>
</dbReference>
<dbReference type="FunFam" id="3.40.50.10190:FF:000061">
    <property type="entry name" value="Transcription coactivator"/>
    <property type="match status" value="1"/>
</dbReference>